<evidence type="ECO:0000313" key="2">
    <source>
        <dbReference type="Proteomes" id="UP001310022"/>
    </source>
</evidence>
<comment type="caution">
    <text evidence="1">The sequence shown here is derived from an EMBL/GenBank/DDBJ whole genome shotgun (WGS) entry which is preliminary data.</text>
</comment>
<gene>
    <name evidence="1" type="ORF">PEDI_09040</name>
</gene>
<dbReference type="Proteomes" id="UP001310022">
    <property type="component" value="Unassembled WGS sequence"/>
</dbReference>
<proteinExistence type="predicted"/>
<name>A0AAN4VVV5_9BACT</name>
<dbReference type="EMBL" id="BQKE01000001">
    <property type="protein sequence ID" value="GJM60352.1"/>
    <property type="molecule type" value="Genomic_DNA"/>
</dbReference>
<reference evidence="1 2" key="1">
    <citation type="submission" date="2021-12" db="EMBL/GenBank/DDBJ databases">
        <title>Genome sequencing of bacteria with rrn-lacking chromosome and rrn-plasmid.</title>
        <authorList>
            <person name="Anda M."/>
            <person name="Iwasaki W."/>
        </authorList>
    </citation>
    <scope>NUCLEOTIDE SEQUENCE [LARGE SCALE GENOMIC DNA]</scope>
    <source>
        <strain evidence="1 2">NBRC 15940</strain>
    </source>
</reference>
<dbReference type="RefSeq" id="WP_338236127.1">
    <property type="nucleotide sequence ID" value="NZ_BQKE01000001.1"/>
</dbReference>
<keyword evidence="2" id="KW-1185">Reference proteome</keyword>
<organism evidence="1 2">
    <name type="scientific">Persicobacter diffluens</name>
    <dbReference type="NCBI Taxonomy" id="981"/>
    <lineage>
        <taxon>Bacteria</taxon>
        <taxon>Pseudomonadati</taxon>
        <taxon>Bacteroidota</taxon>
        <taxon>Cytophagia</taxon>
        <taxon>Cytophagales</taxon>
        <taxon>Persicobacteraceae</taxon>
        <taxon>Persicobacter</taxon>
    </lineage>
</organism>
<dbReference type="AlphaFoldDB" id="A0AAN4VVV5"/>
<evidence type="ECO:0000313" key="1">
    <source>
        <dbReference type="EMBL" id="GJM60352.1"/>
    </source>
</evidence>
<accession>A0AAN4VVV5</accession>
<protein>
    <submittedName>
        <fullName evidence="1">Uncharacterized protein</fullName>
    </submittedName>
</protein>
<sequence>MTIKYTKNFLSKLEDIFAESDYTLRYEKGQFKSGWCLLNQKGVVVVNKFYPLEGRISCLIQILQQLPIGPERLSEKSLALYQQIQEAVNTEAQ</sequence>